<organism evidence="2 3">
    <name type="scientific">Hypholoma sublateritium (strain FD-334 SS-4)</name>
    <dbReference type="NCBI Taxonomy" id="945553"/>
    <lineage>
        <taxon>Eukaryota</taxon>
        <taxon>Fungi</taxon>
        <taxon>Dikarya</taxon>
        <taxon>Basidiomycota</taxon>
        <taxon>Agaricomycotina</taxon>
        <taxon>Agaricomycetes</taxon>
        <taxon>Agaricomycetidae</taxon>
        <taxon>Agaricales</taxon>
        <taxon>Agaricineae</taxon>
        <taxon>Strophariaceae</taxon>
        <taxon>Hypholoma</taxon>
    </lineage>
</organism>
<accession>A0A0D2N6S7</accession>
<keyword evidence="3" id="KW-1185">Reference proteome</keyword>
<evidence type="ECO:0000313" key="2">
    <source>
        <dbReference type="EMBL" id="KJA12521.1"/>
    </source>
</evidence>
<dbReference type="Proteomes" id="UP000054270">
    <property type="component" value="Unassembled WGS sequence"/>
</dbReference>
<name>A0A0D2N6S7_HYPSF</name>
<dbReference type="AlphaFoldDB" id="A0A0D2N6S7"/>
<reference evidence="3" key="1">
    <citation type="submission" date="2014-04" db="EMBL/GenBank/DDBJ databases">
        <title>Evolutionary Origins and Diversification of the Mycorrhizal Mutualists.</title>
        <authorList>
            <consortium name="DOE Joint Genome Institute"/>
            <consortium name="Mycorrhizal Genomics Consortium"/>
            <person name="Kohler A."/>
            <person name="Kuo A."/>
            <person name="Nagy L.G."/>
            <person name="Floudas D."/>
            <person name="Copeland A."/>
            <person name="Barry K.W."/>
            <person name="Cichocki N."/>
            <person name="Veneault-Fourrey C."/>
            <person name="LaButti K."/>
            <person name="Lindquist E.A."/>
            <person name="Lipzen A."/>
            <person name="Lundell T."/>
            <person name="Morin E."/>
            <person name="Murat C."/>
            <person name="Riley R."/>
            <person name="Ohm R."/>
            <person name="Sun H."/>
            <person name="Tunlid A."/>
            <person name="Henrissat B."/>
            <person name="Grigoriev I.V."/>
            <person name="Hibbett D.S."/>
            <person name="Martin F."/>
        </authorList>
    </citation>
    <scope>NUCLEOTIDE SEQUENCE [LARGE SCALE GENOMIC DNA]</scope>
    <source>
        <strain evidence="3">FD-334 SS-4</strain>
    </source>
</reference>
<feature type="compositionally biased region" description="Polar residues" evidence="1">
    <location>
        <begin position="211"/>
        <end position="220"/>
    </location>
</feature>
<evidence type="ECO:0000313" key="3">
    <source>
        <dbReference type="Proteomes" id="UP000054270"/>
    </source>
</evidence>
<proteinExistence type="predicted"/>
<dbReference type="STRING" id="945553.A0A0D2N6S7"/>
<sequence length="342" mass="38730">MIGGRAFQIHMQNIEEYLRDPRRRLTALPNLAQQEDDLEDREDSEECDEEVEASLSSLEEANQPVQLWKAYWDWLRLMVVHFEAGSTLQRFARSPYFPTNAKPLSIKILLSPDDDKQSLPYQQVLRNSKIFPDHTNTNEKIITFIDEALAAKKRYKFLSEAFNAWKQRVNVDSSTNATDAALRHLKQSKKTTVQAMYSCLGQLVPRLPSAPANSQPTTAPVNEPAVAPRSPSTPAPTIDVADIEEMEARTKFQHTIAHHVECIKTELENWVDIVIVEKGSSFLSAMKSTITGSLKKTTKTKKTEEKAKAYHCTSEIAKEIKDTIQTHLASLELMLLKDLSSY</sequence>
<protein>
    <submittedName>
        <fullName evidence="2">Uncharacterized protein</fullName>
    </submittedName>
</protein>
<dbReference type="EMBL" id="KN818199">
    <property type="protein sequence ID" value="KJA12521.1"/>
    <property type="molecule type" value="Genomic_DNA"/>
</dbReference>
<gene>
    <name evidence="2" type="ORF">HYPSUDRAFT_210443</name>
</gene>
<feature type="region of interest" description="Disordered" evidence="1">
    <location>
        <begin position="208"/>
        <end position="235"/>
    </location>
</feature>
<evidence type="ECO:0000256" key="1">
    <source>
        <dbReference type="SAM" id="MobiDB-lite"/>
    </source>
</evidence>
<feature type="non-terminal residue" evidence="2">
    <location>
        <position position="342"/>
    </location>
</feature>